<evidence type="ECO:0000256" key="11">
    <source>
        <dbReference type="RuleBase" id="RU361221"/>
    </source>
</evidence>
<dbReference type="AlphaFoldDB" id="A0AAD2GCZ8"/>
<feature type="transmembrane region" description="Helical" evidence="11">
    <location>
        <begin position="407"/>
        <end position="429"/>
    </location>
</feature>
<evidence type="ECO:0000313" key="15">
    <source>
        <dbReference type="Proteomes" id="UP001295423"/>
    </source>
</evidence>
<dbReference type="Pfam" id="PF00571">
    <property type="entry name" value="CBS"/>
    <property type="match status" value="2"/>
</dbReference>
<feature type="compositionally biased region" description="Basic and acidic residues" evidence="12">
    <location>
        <begin position="1"/>
        <end position="19"/>
    </location>
</feature>
<evidence type="ECO:0000256" key="12">
    <source>
        <dbReference type="SAM" id="MobiDB-lite"/>
    </source>
</evidence>
<feature type="transmembrane region" description="Helical" evidence="11">
    <location>
        <begin position="200"/>
        <end position="223"/>
    </location>
</feature>
<dbReference type="PRINTS" id="PR00762">
    <property type="entry name" value="CLCHANNEL"/>
</dbReference>
<evidence type="ECO:0000313" key="14">
    <source>
        <dbReference type="EMBL" id="CAJ1970231.1"/>
    </source>
</evidence>
<keyword evidence="3 11" id="KW-0812">Transmembrane</keyword>
<gene>
    <name evidence="14" type="ORF">CYCCA115_LOCUS24253</name>
</gene>
<evidence type="ECO:0000256" key="10">
    <source>
        <dbReference type="PROSITE-ProRule" id="PRU00703"/>
    </source>
</evidence>
<keyword evidence="5 11" id="KW-1133">Transmembrane helix</keyword>
<evidence type="ECO:0000256" key="2">
    <source>
        <dbReference type="ARBA" id="ARBA00022448"/>
    </source>
</evidence>
<feature type="transmembrane region" description="Helical" evidence="11">
    <location>
        <begin position="468"/>
        <end position="492"/>
    </location>
</feature>
<dbReference type="InterPro" id="IPR001807">
    <property type="entry name" value="ClC"/>
</dbReference>
<protein>
    <recommendedName>
        <fullName evidence="11">Chloride channel protein</fullName>
    </recommendedName>
</protein>
<keyword evidence="6 11" id="KW-0406">Ion transport</keyword>
<keyword evidence="9 11" id="KW-0868">Chloride</keyword>
<dbReference type="PANTHER" id="PTHR11689:SF136">
    <property type="entry name" value="H(+)_CL(-) EXCHANGE TRANSPORTER 7"/>
    <property type="match status" value="1"/>
</dbReference>
<dbReference type="SUPFAM" id="SSF54631">
    <property type="entry name" value="CBS-domain pair"/>
    <property type="match status" value="1"/>
</dbReference>
<comment type="caution">
    <text evidence="14">The sequence shown here is derived from an EMBL/GenBank/DDBJ whole genome shotgun (WGS) entry which is preliminary data.</text>
</comment>
<organism evidence="14 15">
    <name type="scientific">Cylindrotheca closterium</name>
    <dbReference type="NCBI Taxonomy" id="2856"/>
    <lineage>
        <taxon>Eukaryota</taxon>
        <taxon>Sar</taxon>
        <taxon>Stramenopiles</taxon>
        <taxon>Ochrophyta</taxon>
        <taxon>Bacillariophyta</taxon>
        <taxon>Bacillariophyceae</taxon>
        <taxon>Bacillariophycidae</taxon>
        <taxon>Bacillariales</taxon>
        <taxon>Bacillariaceae</taxon>
        <taxon>Cylindrotheca</taxon>
    </lineage>
</organism>
<evidence type="ECO:0000256" key="4">
    <source>
        <dbReference type="ARBA" id="ARBA00022737"/>
    </source>
</evidence>
<evidence type="ECO:0000256" key="6">
    <source>
        <dbReference type="ARBA" id="ARBA00023065"/>
    </source>
</evidence>
<dbReference type="Pfam" id="PF00654">
    <property type="entry name" value="Voltage_CLC"/>
    <property type="match status" value="1"/>
</dbReference>
<feature type="transmembrane region" description="Helical" evidence="11">
    <location>
        <begin position="436"/>
        <end position="456"/>
    </location>
</feature>
<keyword evidence="15" id="KW-1185">Reference proteome</keyword>
<evidence type="ECO:0000256" key="3">
    <source>
        <dbReference type="ARBA" id="ARBA00022692"/>
    </source>
</evidence>
<dbReference type="PROSITE" id="PS51371">
    <property type="entry name" value="CBS"/>
    <property type="match status" value="1"/>
</dbReference>
<dbReference type="Proteomes" id="UP001295423">
    <property type="component" value="Unassembled WGS sequence"/>
</dbReference>
<feature type="domain" description="CBS" evidence="13">
    <location>
        <begin position="672"/>
        <end position="734"/>
    </location>
</feature>
<keyword evidence="4" id="KW-0677">Repeat</keyword>
<accession>A0AAD2GCZ8</accession>
<sequence>MNGVNKEKKSDSALIRHDSMGGGSHRGHDHHPAVNYESLTYVRDETDAWRANNATEHFVHRGNFWNAGKHETSTTYIIIALVGIAQASVAYFTNVLSAHFIDHKFNHVYGLLEAIASIFVWIEPVSAGSGIPEVKCYLNGIDLPRVVELKTLVCKVLGVICSVSAGLPVGKEGPMVHSGAVVANTISSGKTQNDRQKRDFVACGAAAGVCTAFSAPIGGILFALEEGASYWGPSVTWRSFFCSMIALSTLYTLNTIGNAFGKVGFGRLFSFGNFVFEEESSFAVYELLPFVLLGAIGGLIGAVFNDTNEKITKWRMKHVNPSKKRRFLEVLVVSSLVSLVSFALPFVWVKCTPLPSRADMSADQIELWESLVPFRCIAGEEYNEMASLILTDPGDAIRQLFHLHQHAFSTAALILFFTCYISLAVIVYGVAVPSGLFVPSLLSGAAFGRLFGNLAHNLYPNLAYSNTYALIGAAAVLGGMARMTISLTVIILECTGNEQFVLPLMLTLMTARITGSFFNEDLYHIHIHLKGIQFLEAELRSITRHHGLVTGDVMSANVVFVRPVEKVGVIYDILKSCEYSNFPVVDTDDNDTLSGTIGRNALCILLQQRAFGRPSTPEGNNHDNINCNYLQVNGAKFYPLVQWHVVEKAYPKYPKVSDLRIDYSDREKFVDLRPYTNVAALTTQEASSVTRTYELFRSLGLRFLPVVNKYNQAVGTITRTDLTPDALSETMLKMGKKNA</sequence>
<feature type="region of interest" description="Disordered" evidence="12">
    <location>
        <begin position="1"/>
        <end position="30"/>
    </location>
</feature>
<dbReference type="InterPro" id="IPR014743">
    <property type="entry name" value="Cl-channel_core"/>
</dbReference>
<comment type="subcellular location">
    <subcellularLocation>
        <location evidence="1 11">Membrane</location>
        <topology evidence="1 11">Multi-pass membrane protein</topology>
    </subcellularLocation>
</comment>
<name>A0AAD2GCZ8_9STRA</name>
<evidence type="ECO:0000256" key="1">
    <source>
        <dbReference type="ARBA" id="ARBA00004141"/>
    </source>
</evidence>
<feature type="transmembrane region" description="Helical" evidence="11">
    <location>
        <begin position="326"/>
        <end position="348"/>
    </location>
</feature>
<keyword evidence="2 11" id="KW-0813">Transport</keyword>
<dbReference type="GO" id="GO:0005254">
    <property type="term" value="F:chloride channel activity"/>
    <property type="evidence" value="ECO:0007669"/>
    <property type="project" value="UniProtKB-UniRule"/>
</dbReference>
<reference evidence="14" key="1">
    <citation type="submission" date="2023-08" db="EMBL/GenBank/DDBJ databases">
        <authorList>
            <person name="Audoor S."/>
            <person name="Bilcke G."/>
        </authorList>
    </citation>
    <scope>NUCLEOTIDE SEQUENCE</scope>
</reference>
<keyword evidence="7 10" id="KW-0129">CBS domain</keyword>
<dbReference type="InterPro" id="IPR000644">
    <property type="entry name" value="CBS_dom"/>
</dbReference>
<dbReference type="InterPro" id="IPR046342">
    <property type="entry name" value="CBS_dom_sf"/>
</dbReference>
<dbReference type="Gene3D" id="3.10.580.10">
    <property type="entry name" value="CBS-domain"/>
    <property type="match status" value="1"/>
</dbReference>
<dbReference type="Gene3D" id="1.10.3080.10">
    <property type="entry name" value="Clc chloride channel"/>
    <property type="match status" value="1"/>
</dbReference>
<dbReference type="InterPro" id="IPR051280">
    <property type="entry name" value="Cl-channel/antiporter"/>
</dbReference>
<comment type="similarity">
    <text evidence="11">Belongs to the chloride channel (TC 2.A.49) family.</text>
</comment>
<dbReference type="CDD" id="cd04591">
    <property type="entry name" value="CBS_pair_voltage-gated_CLC_euk_bac"/>
    <property type="match status" value="1"/>
</dbReference>
<dbReference type="SUPFAM" id="SSF81340">
    <property type="entry name" value="Clc chloride channel"/>
    <property type="match status" value="1"/>
</dbReference>
<evidence type="ECO:0000256" key="5">
    <source>
        <dbReference type="ARBA" id="ARBA00022989"/>
    </source>
</evidence>
<evidence type="ECO:0000259" key="13">
    <source>
        <dbReference type="PROSITE" id="PS51371"/>
    </source>
</evidence>
<feature type="transmembrane region" description="Helical" evidence="11">
    <location>
        <begin position="282"/>
        <end position="305"/>
    </location>
</feature>
<evidence type="ECO:0000256" key="9">
    <source>
        <dbReference type="ARBA" id="ARBA00023214"/>
    </source>
</evidence>
<comment type="caution">
    <text evidence="11">Lacks conserved residue(s) required for the propagation of feature annotation.</text>
</comment>
<evidence type="ECO:0000256" key="8">
    <source>
        <dbReference type="ARBA" id="ARBA00023136"/>
    </source>
</evidence>
<keyword evidence="8 11" id="KW-0472">Membrane</keyword>
<dbReference type="EMBL" id="CAKOGP040002480">
    <property type="protein sequence ID" value="CAJ1970231.1"/>
    <property type="molecule type" value="Genomic_DNA"/>
</dbReference>
<evidence type="ECO:0000256" key="7">
    <source>
        <dbReference type="ARBA" id="ARBA00023122"/>
    </source>
</evidence>
<dbReference type="PANTHER" id="PTHR11689">
    <property type="entry name" value="CHLORIDE CHANNEL PROTEIN CLC FAMILY MEMBER"/>
    <property type="match status" value="1"/>
</dbReference>
<dbReference type="GO" id="GO:0016020">
    <property type="term" value="C:membrane"/>
    <property type="evidence" value="ECO:0007669"/>
    <property type="project" value="UniProtKB-SubCell"/>
</dbReference>
<proteinExistence type="inferred from homology"/>